<evidence type="ECO:0000313" key="1">
    <source>
        <dbReference type="EMBL" id="MCC8636171.1"/>
    </source>
</evidence>
<name>A0ABS8LPB4_XANEU</name>
<gene>
    <name evidence="1" type="ORF">LN463_14560</name>
</gene>
<evidence type="ECO:0000313" key="2">
    <source>
        <dbReference type="Proteomes" id="UP001430605"/>
    </source>
</evidence>
<feature type="non-terminal residue" evidence="1">
    <location>
        <position position="1"/>
    </location>
</feature>
<accession>A0ABS8LPB4</accession>
<dbReference type="EMBL" id="JAJIUS010000078">
    <property type="protein sequence ID" value="MCC8636171.1"/>
    <property type="molecule type" value="Genomic_DNA"/>
</dbReference>
<dbReference type="Proteomes" id="UP001430605">
    <property type="component" value="Unassembled WGS sequence"/>
</dbReference>
<reference evidence="1" key="1">
    <citation type="submission" date="2021-11" db="EMBL/GenBank/DDBJ databases">
        <title>Genome resources and taxonomic validation of 89 Xanthomonas strains.</title>
        <authorList>
            <person name="Tambong J.T."/>
        </authorList>
    </citation>
    <scope>NUCLEOTIDE SEQUENCE</scope>
    <source>
        <strain evidence="1">Xv 72</strain>
    </source>
</reference>
<proteinExistence type="predicted"/>
<comment type="caution">
    <text evidence="1">The sequence shown here is derived from an EMBL/GenBank/DDBJ whole genome shotgun (WGS) entry which is preliminary data.</text>
</comment>
<keyword evidence="2" id="KW-1185">Reference proteome</keyword>
<sequence length="86" mass="8920">DLADAGEIFFRADVHGVAHGVNSCSRGGKRGKALHRDIGISAQAMATYALRSAHGTGNRCVRATAIGIQPENVSATTTATEKSRAL</sequence>
<organism evidence="1 2">
    <name type="scientific">Xanthomonas euvesicatoria pv. euvesicatoria</name>
    <dbReference type="NCBI Taxonomy" id="2753541"/>
    <lineage>
        <taxon>Bacteria</taxon>
        <taxon>Pseudomonadati</taxon>
        <taxon>Pseudomonadota</taxon>
        <taxon>Gammaproteobacteria</taxon>
        <taxon>Lysobacterales</taxon>
        <taxon>Lysobacteraceae</taxon>
        <taxon>Xanthomonas</taxon>
    </lineage>
</organism>
<protein>
    <submittedName>
        <fullName evidence="1">Uncharacterized protein</fullName>
    </submittedName>
</protein>